<dbReference type="EC" id="2.3.2.30" evidence="7"/>
<evidence type="ECO:0000313" key="12">
    <source>
        <dbReference type="Proteomes" id="UP000001353"/>
    </source>
</evidence>
<dbReference type="InterPro" id="IPR016181">
    <property type="entry name" value="Acyl_CoA_acyltransferase"/>
</dbReference>
<dbReference type="AlphaFoldDB" id="F7ZBG3"/>
<evidence type="ECO:0000256" key="5">
    <source>
        <dbReference type="ARBA" id="ARBA00023315"/>
    </source>
</evidence>
<evidence type="ECO:0000256" key="10">
    <source>
        <dbReference type="ARBA" id="ARBA00047785"/>
    </source>
</evidence>
<dbReference type="eggNOG" id="COG3176">
    <property type="taxonomic scope" value="Bacteria"/>
</dbReference>
<keyword evidence="4" id="KW-0443">Lipid metabolism</keyword>
<dbReference type="Gene3D" id="3.40.630.30">
    <property type="match status" value="1"/>
</dbReference>
<proteinExistence type="inferred from homology"/>
<evidence type="ECO:0000313" key="11">
    <source>
        <dbReference type="EMBL" id="AEI94349.1"/>
    </source>
</evidence>
<dbReference type="PANTHER" id="PTHR37323:SF1">
    <property type="entry name" value="L-ORNITHINE N(ALPHA)-ACYLTRANSFERASE"/>
    <property type="match status" value="1"/>
</dbReference>
<dbReference type="GO" id="GO:0043810">
    <property type="term" value="F:ornithine-acyl [acyl carrier protein] N-acyltransferase activity"/>
    <property type="evidence" value="ECO:0007669"/>
    <property type="project" value="UniProtKB-EC"/>
</dbReference>
<evidence type="ECO:0000256" key="2">
    <source>
        <dbReference type="ARBA" id="ARBA00022516"/>
    </source>
</evidence>
<dbReference type="SUPFAM" id="SSF55729">
    <property type="entry name" value="Acyl-CoA N-acyltransferases (Nat)"/>
    <property type="match status" value="1"/>
</dbReference>
<comment type="similarity">
    <text evidence="6">Belongs to the acetyltransferase family. OlsB subfamily.</text>
</comment>
<evidence type="ECO:0000256" key="3">
    <source>
        <dbReference type="ARBA" id="ARBA00022679"/>
    </source>
</evidence>
<dbReference type="OrthoDB" id="9787072at2"/>
<sequence>MKRGRYQATVATSGPLILHAQSFRAACFGLEVTHDCDAYDSRCTHVLIADTTSGAPVCCFRMLHLKPAQITQSYSAQFYDLSPLEVFHGHMLEVGRFCMDAGCHDPDVLRLAWAVLTAQVDALKIALLFGCSSFQGMVPALYEDAFAMLAHRHIAPRKWSPGAKAAERVSLDGYVNATPDLQRAMTQTPPLLRSYLRLGGWVSDHAVIDRQMGTMHVFTGVEVALIPPARKKALRFLLGAH</sequence>
<dbReference type="RefSeq" id="WP_013962272.1">
    <property type="nucleotide sequence ID" value="NC_015730.1"/>
</dbReference>
<gene>
    <name evidence="11" type="ordered locus">RLO149_c023790</name>
</gene>
<comment type="pathway">
    <text evidence="1">Lipid metabolism.</text>
</comment>
<dbReference type="InterPro" id="IPR052351">
    <property type="entry name" value="Ornithine_N-alpha-AT"/>
</dbReference>
<evidence type="ECO:0000256" key="1">
    <source>
        <dbReference type="ARBA" id="ARBA00005189"/>
    </source>
</evidence>
<evidence type="ECO:0000256" key="4">
    <source>
        <dbReference type="ARBA" id="ARBA00023098"/>
    </source>
</evidence>
<keyword evidence="2" id="KW-0444">Lipid biosynthesis</keyword>
<dbReference type="KEGG" id="rli:RLO149_c023790"/>
<dbReference type="STRING" id="391595.RLO149_c023790"/>
<accession>F7ZBG3</accession>
<evidence type="ECO:0000256" key="8">
    <source>
        <dbReference type="ARBA" id="ARBA00039866"/>
    </source>
</evidence>
<evidence type="ECO:0000256" key="9">
    <source>
        <dbReference type="ARBA" id="ARBA00045724"/>
    </source>
</evidence>
<dbReference type="PANTHER" id="PTHR37323">
    <property type="entry name" value="GCN5-RELATED N-ACETYLTRANSFERASE"/>
    <property type="match status" value="1"/>
</dbReference>
<keyword evidence="5" id="KW-0012">Acyltransferase</keyword>
<dbReference type="GO" id="GO:0006629">
    <property type="term" value="P:lipid metabolic process"/>
    <property type="evidence" value="ECO:0007669"/>
    <property type="project" value="UniProtKB-KW"/>
</dbReference>
<dbReference type="HOGENOM" id="CLU_058962_1_1_5"/>
<comment type="catalytic activity">
    <reaction evidence="10">
        <text>a (3R)-hydroxyacyl-[ACP] + L-ornithine = a lyso-ornithine lipid + holo-[ACP] + H(+)</text>
        <dbReference type="Rhea" id="RHEA:20633"/>
        <dbReference type="Rhea" id="RHEA-COMP:9685"/>
        <dbReference type="Rhea" id="RHEA-COMP:9945"/>
        <dbReference type="ChEBI" id="CHEBI:15378"/>
        <dbReference type="ChEBI" id="CHEBI:46911"/>
        <dbReference type="ChEBI" id="CHEBI:64479"/>
        <dbReference type="ChEBI" id="CHEBI:78827"/>
        <dbReference type="ChEBI" id="CHEBI:138482"/>
        <dbReference type="EC" id="2.3.2.30"/>
    </reaction>
    <physiologicalReaction direction="left-to-right" evidence="10">
        <dbReference type="Rhea" id="RHEA:20634"/>
    </physiologicalReaction>
</comment>
<dbReference type="Pfam" id="PF13444">
    <property type="entry name" value="Acetyltransf_5"/>
    <property type="match status" value="1"/>
</dbReference>
<keyword evidence="12" id="KW-1185">Reference proteome</keyword>
<comment type="function">
    <text evidence="9">Catalyzes the first step in the biosynthesis of ornithine lipids, which are phosphorus-free membrane lipids. Catalyzes the 3-hydroxyacyl-acyl carrier protein-dependent acylation of ornithine to form lyso-ornithine lipid (LOL).</text>
</comment>
<dbReference type="Proteomes" id="UP000001353">
    <property type="component" value="Chromosome"/>
</dbReference>
<dbReference type="EMBL" id="CP002623">
    <property type="protein sequence ID" value="AEI94349.1"/>
    <property type="molecule type" value="Genomic_DNA"/>
</dbReference>
<protein>
    <recommendedName>
        <fullName evidence="8">L-ornithine N(alpha)-acyltransferase</fullName>
        <ecNumber evidence="7">2.3.2.30</ecNumber>
    </recommendedName>
</protein>
<reference evidence="11 12" key="1">
    <citation type="journal article" date="2011" name="BMC Genomics">
        <title>Comparative genome analysis and genome-guided physiological analysis of Roseobacter litoralis.</title>
        <authorList>
            <person name="Kalhoefer D."/>
            <person name="Thole S."/>
            <person name="Voget S."/>
            <person name="Lehmann R."/>
            <person name="Liesegang H."/>
            <person name="Wollher A."/>
            <person name="Daniel R."/>
            <person name="Simon M."/>
            <person name="Brinkhoff T."/>
        </authorList>
    </citation>
    <scope>NUCLEOTIDE SEQUENCE [LARGE SCALE GENOMIC DNA]</scope>
    <source>
        <strain evidence="12">ATCC 49566 / DSM 6996 / JCM 21268 / NBRC 15278 / OCh 149</strain>
    </source>
</reference>
<keyword evidence="3" id="KW-0808">Transferase</keyword>
<evidence type="ECO:0000256" key="6">
    <source>
        <dbReference type="ARBA" id="ARBA00038095"/>
    </source>
</evidence>
<evidence type="ECO:0000256" key="7">
    <source>
        <dbReference type="ARBA" id="ARBA00039058"/>
    </source>
</evidence>
<organism evidence="11 12">
    <name type="scientific">Roseobacter litoralis (strain ATCC 49566 / DSM 6996 / JCM 21268 / NBRC 15278 / OCh 149)</name>
    <dbReference type="NCBI Taxonomy" id="391595"/>
    <lineage>
        <taxon>Bacteria</taxon>
        <taxon>Pseudomonadati</taxon>
        <taxon>Pseudomonadota</taxon>
        <taxon>Alphaproteobacteria</taxon>
        <taxon>Rhodobacterales</taxon>
        <taxon>Roseobacteraceae</taxon>
        <taxon>Roseobacter</taxon>
    </lineage>
</organism>
<name>F7ZBG3_ROSLO</name>